<evidence type="ECO:0000256" key="1">
    <source>
        <dbReference type="SAM" id="Phobius"/>
    </source>
</evidence>
<dbReference type="AlphaFoldDB" id="A0A845UBT3"/>
<sequence length="55" mass="6717">MPNRFLNEGGYAVLAWMGIGQYWLEYRFVWRWIAHWLAAQSFIIYSLSGHVMRWH</sequence>
<name>A0A845UBT3_9PROT</name>
<keyword evidence="1" id="KW-1133">Transmembrane helix</keyword>
<accession>A0A845UBT3</accession>
<protein>
    <submittedName>
        <fullName evidence="2">Uncharacterized protein</fullName>
    </submittedName>
</protein>
<dbReference type="RefSeq" id="WP_163097251.1">
    <property type="nucleotide sequence ID" value="NZ_CP127523.1"/>
</dbReference>
<proteinExistence type="predicted"/>
<dbReference type="EMBL" id="WNJL01000023">
    <property type="protein sequence ID" value="NDU42070.1"/>
    <property type="molecule type" value="Genomic_DNA"/>
</dbReference>
<reference evidence="2" key="1">
    <citation type="submission" date="2019-11" db="EMBL/GenBank/DDBJ databases">
        <title>Acidithiobacillus ferrianus sp. nov.: a facultatively anaerobic and extremely acidophilic chemolithoautotroph.</title>
        <authorList>
            <person name="Norris P.R."/>
            <person name="Falagan C."/>
            <person name="Moya-Beltran A."/>
            <person name="Castro M."/>
            <person name="Quatrini R."/>
            <person name="Johnson D.B."/>
        </authorList>
    </citation>
    <scope>NUCLEOTIDE SEQUENCE [LARGE SCALE GENOMIC DNA]</scope>
    <source>
        <strain evidence="2">MG</strain>
    </source>
</reference>
<evidence type="ECO:0000313" key="2">
    <source>
        <dbReference type="EMBL" id="NDU42070.1"/>
    </source>
</evidence>
<keyword evidence="1" id="KW-0472">Membrane</keyword>
<organism evidence="2">
    <name type="scientific">Acidithiobacillus ferrianus</name>
    <dbReference type="NCBI Taxonomy" id="2678518"/>
    <lineage>
        <taxon>Bacteria</taxon>
        <taxon>Pseudomonadati</taxon>
        <taxon>Pseudomonadota</taxon>
        <taxon>Acidithiobacillia</taxon>
        <taxon>Acidithiobacillales</taxon>
        <taxon>Acidithiobacillaceae</taxon>
        <taxon>Acidithiobacillus</taxon>
    </lineage>
</organism>
<gene>
    <name evidence="2" type="ORF">GL267_05240</name>
</gene>
<feature type="transmembrane region" description="Helical" evidence="1">
    <location>
        <begin position="29"/>
        <end position="47"/>
    </location>
</feature>
<feature type="transmembrane region" description="Helical" evidence="1">
    <location>
        <begin position="5"/>
        <end position="23"/>
    </location>
</feature>
<comment type="caution">
    <text evidence="2">The sequence shown here is derived from an EMBL/GenBank/DDBJ whole genome shotgun (WGS) entry which is preliminary data.</text>
</comment>
<keyword evidence="1" id="KW-0812">Transmembrane</keyword>